<reference evidence="5" key="1">
    <citation type="submission" date="2015-11" db="EMBL/GenBank/DDBJ databases">
        <title>Molecular characterization of pSinB plasmid of arsenite oxidizing, metalotolerant Sinorhizobium sp. M14 - insight into the heavy metal resistome of sinorhizobial extrachromosomal replicons.</title>
        <authorList>
            <person name="Romaniuk K."/>
            <person name="Decewicz P."/>
            <person name="Mielnicki S."/>
            <person name="Sklodowska A."/>
            <person name="Dziewit L."/>
            <person name="Drewniak L."/>
        </authorList>
    </citation>
    <scope>NUCLEOTIDE SEQUENCE</scope>
    <source>
        <strain evidence="5">M14</strain>
        <plasmid evidence="5">pSinB</plasmid>
    </source>
</reference>
<keyword evidence="3" id="KW-0804">Transcription</keyword>
<keyword evidence="2" id="KW-0238">DNA-binding</keyword>
<dbReference type="SUPFAM" id="SSF46894">
    <property type="entry name" value="C-terminal effector domain of the bipartite response regulators"/>
    <property type="match status" value="1"/>
</dbReference>
<dbReference type="CDD" id="cd06170">
    <property type="entry name" value="LuxR_C_like"/>
    <property type="match status" value="1"/>
</dbReference>
<evidence type="ECO:0000256" key="1">
    <source>
        <dbReference type="ARBA" id="ARBA00023015"/>
    </source>
</evidence>
<evidence type="ECO:0000313" key="5">
    <source>
        <dbReference type="EMBL" id="AMP35094.1"/>
    </source>
</evidence>
<sequence>MVDHHRLSSSLRTLQAVKHREELCLALEKLCARYAVMHMTFLVVCAGAVSSTYPYFCTTYPDSWTSAYLERGYFGIDPVIDVVRRGFLPVDWSALDWRSKPVRRLLKEARLYGVGSQGLTIPIRGANGERSLFSVTSTLPRREWTRLRDSNVHEMQILSHYMHEAVFALDFRTSHRISKLSGRESQCLQLLASGRISKQIAADLGISESAVKLYLRTARLKLGALTSHHAVAKASFLELIKL</sequence>
<dbReference type="PANTHER" id="PTHR44688:SF16">
    <property type="entry name" value="DNA-BINDING TRANSCRIPTIONAL ACTIVATOR DEVR_DOSR"/>
    <property type="match status" value="1"/>
</dbReference>
<dbReference type="PRINTS" id="PR00038">
    <property type="entry name" value="HTHLUXR"/>
</dbReference>
<dbReference type="InterPro" id="IPR016032">
    <property type="entry name" value="Sig_transdc_resp-reg_C-effctor"/>
</dbReference>
<proteinExistence type="predicted"/>
<dbReference type="InterPro" id="IPR005143">
    <property type="entry name" value="TF_LuxR_autoind-bd_dom"/>
</dbReference>
<feature type="domain" description="HTH luxR-type" evidence="4">
    <location>
        <begin position="173"/>
        <end position="238"/>
    </location>
</feature>
<protein>
    <submittedName>
        <fullName evidence="5">Transcriptional activator protein, LuxR</fullName>
    </submittedName>
</protein>
<organism evidence="5">
    <name type="scientific">Sinorhizobium sp. M14</name>
    <dbReference type="NCBI Taxonomy" id="430451"/>
    <lineage>
        <taxon>Bacteria</taxon>
        <taxon>Pseudomonadati</taxon>
        <taxon>Pseudomonadota</taxon>
        <taxon>Alphaproteobacteria</taxon>
        <taxon>Hyphomicrobiales</taxon>
        <taxon>Rhizobiaceae</taxon>
        <taxon>Sinorhizobium/Ensifer group</taxon>
        <taxon>Sinorhizobium</taxon>
    </lineage>
</organism>
<dbReference type="EMBL" id="KU140623">
    <property type="protein sequence ID" value="AMP35094.1"/>
    <property type="molecule type" value="Genomic_DNA"/>
</dbReference>
<dbReference type="InterPro" id="IPR036693">
    <property type="entry name" value="TF_LuxR_autoind-bd_dom_sf"/>
</dbReference>
<dbReference type="PROSITE" id="PS50043">
    <property type="entry name" value="HTH_LUXR_2"/>
    <property type="match status" value="1"/>
</dbReference>
<evidence type="ECO:0000256" key="3">
    <source>
        <dbReference type="ARBA" id="ARBA00023163"/>
    </source>
</evidence>
<dbReference type="SUPFAM" id="SSF75516">
    <property type="entry name" value="Pheromone-binding domain of LuxR-like quorum-sensing transcription factors"/>
    <property type="match status" value="1"/>
</dbReference>
<dbReference type="Pfam" id="PF03472">
    <property type="entry name" value="Autoind_bind"/>
    <property type="match status" value="1"/>
</dbReference>
<dbReference type="GO" id="GO:0006355">
    <property type="term" value="P:regulation of DNA-templated transcription"/>
    <property type="evidence" value="ECO:0007669"/>
    <property type="project" value="InterPro"/>
</dbReference>
<dbReference type="PANTHER" id="PTHR44688">
    <property type="entry name" value="DNA-BINDING TRANSCRIPTIONAL ACTIVATOR DEVR_DOSR"/>
    <property type="match status" value="1"/>
</dbReference>
<accession>A0A142BPT6</accession>
<gene>
    <name evidence="5" type="ORF">pSinB_235</name>
</gene>
<dbReference type="InterPro" id="IPR036388">
    <property type="entry name" value="WH-like_DNA-bd_sf"/>
</dbReference>
<name>A0A142BPT6_9HYPH</name>
<dbReference type="Pfam" id="PF00196">
    <property type="entry name" value="GerE"/>
    <property type="match status" value="1"/>
</dbReference>
<dbReference type="SMART" id="SM00421">
    <property type="entry name" value="HTH_LUXR"/>
    <property type="match status" value="1"/>
</dbReference>
<dbReference type="AlphaFoldDB" id="A0A142BPT6"/>
<evidence type="ECO:0000256" key="2">
    <source>
        <dbReference type="ARBA" id="ARBA00023125"/>
    </source>
</evidence>
<evidence type="ECO:0000259" key="4">
    <source>
        <dbReference type="PROSITE" id="PS50043"/>
    </source>
</evidence>
<geneLocation type="plasmid" evidence="5">
    <name>pSinB</name>
</geneLocation>
<dbReference type="InterPro" id="IPR000792">
    <property type="entry name" value="Tscrpt_reg_LuxR_C"/>
</dbReference>
<dbReference type="RefSeq" id="WP_115422099.1">
    <property type="nucleotide sequence ID" value="NZ_KU140623.1"/>
</dbReference>
<dbReference type="GO" id="GO:0003677">
    <property type="term" value="F:DNA binding"/>
    <property type="evidence" value="ECO:0007669"/>
    <property type="project" value="UniProtKB-KW"/>
</dbReference>
<dbReference type="Gene3D" id="3.30.450.80">
    <property type="entry name" value="Transcription factor LuxR-like, autoinducer-binding domain"/>
    <property type="match status" value="1"/>
</dbReference>
<dbReference type="Gene3D" id="1.10.10.10">
    <property type="entry name" value="Winged helix-like DNA-binding domain superfamily/Winged helix DNA-binding domain"/>
    <property type="match status" value="1"/>
</dbReference>
<keyword evidence="5" id="KW-0614">Plasmid</keyword>
<keyword evidence="1" id="KW-0805">Transcription regulation</keyword>